<gene>
    <name evidence="2" type="ORF">M9Y10_003688</name>
</gene>
<comment type="caution">
    <text evidence="2">The sequence shown here is derived from an EMBL/GenBank/DDBJ whole genome shotgun (WGS) entry which is preliminary data.</text>
</comment>
<dbReference type="SUPFAM" id="SSF49785">
    <property type="entry name" value="Galactose-binding domain-like"/>
    <property type="match status" value="1"/>
</dbReference>
<evidence type="ECO:0000313" key="3">
    <source>
        <dbReference type="Proteomes" id="UP001470230"/>
    </source>
</evidence>
<protein>
    <recommendedName>
        <fullName evidence="1">F5/8 type C domain-containing protein</fullName>
    </recommendedName>
</protein>
<dbReference type="PROSITE" id="PS50022">
    <property type="entry name" value="FA58C_3"/>
    <property type="match status" value="1"/>
</dbReference>
<proteinExistence type="predicted"/>
<dbReference type="Proteomes" id="UP001470230">
    <property type="component" value="Unassembled WGS sequence"/>
</dbReference>
<dbReference type="Pfam" id="PF00754">
    <property type="entry name" value="F5_F8_type_C"/>
    <property type="match status" value="1"/>
</dbReference>
<feature type="domain" description="F5/8 type C" evidence="1">
    <location>
        <begin position="275"/>
        <end position="431"/>
    </location>
</feature>
<accession>A0ABR2JQ12</accession>
<dbReference type="EMBL" id="JAPFFF010000010">
    <property type="protein sequence ID" value="KAK8880980.1"/>
    <property type="molecule type" value="Genomic_DNA"/>
</dbReference>
<name>A0ABR2JQ12_9EUKA</name>
<dbReference type="Gene3D" id="1.25.40.420">
    <property type="match status" value="1"/>
</dbReference>
<organism evidence="2 3">
    <name type="scientific">Tritrichomonas musculus</name>
    <dbReference type="NCBI Taxonomy" id="1915356"/>
    <lineage>
        <taxon>Eukaryota</taxon>
        <taxon>Metamonada</taxon>
        <taxon>Parabasalia</taxon>
        <taxon>Tritrichomonadida</taxon>
        <taxon>Tritrichomonadidae</taxon>
        <taxon>Tritrichomonas</taxon>
    </lineage>
</organism>
<evidence type="ECO:0000313" key="2">
    <source>
        <dbReference type="EMBL" id="KAK8880980.1"/>
    </source>
</evidence>
<reference evidence="2 3" key="1">
    <citation type="submission" date="2024-04" db="EMBL/GenBank/DDBJ databases">
        <title>Tritrichomonas musculus Genome.</title>
        <authorList>
            <person name="Alves-Ferreira E."/>
            <person name="Grigg M."/>
            <person name="Lorenzi H."/>
            <person name="Galac M."/>
        </authorList>
    </citation>
    <scope>NUCLEOTIDE SEQUENCE [LARGE SCALE GENOMIC DNA]</scope>
    <source>
        <strain evidence="2 3">EAF2021</strain>
    </source>
</reference>
<keyword evidence="3" id="KW-1185">Reference proteome</keyword>
<dbReference type="Gene3D" id="2.60.120.260">
    <property type="entry name" value="Galactose-binding domain-like"/>
    <property type="match status" value="1"/>
</dbReference>
<sequence length="433" mass="50577">MQKAQLQLKTTSILTVPFQIYDNDFMLIVNGKEFKTSRILSDILSPKISQIHSIDPTFNEFIITTHNQGDFTNILKLLTFQSTEIPTSEIPFIAEIIELFENTSIDIPNQDQVTNVTLDNVFDLLKHQERYKFFHSKSIQNLIDFISTNFYEISEKQEDEMTQLSLDTLIRIINNSKLLLKTESQLLKFVNKLYVKDRDASVLYEFVQFANVDSESLEEFLSVFDINDITIETWEQLKEKLRGNLNKTSSQRYKEKEKVGIEFKFKYDSNQHFNGIFHNFGKNSNGIISNDVNITSSSAETENRQPTNVVQYNNSSRDSFYSKNMPDQWICFELKNHQLIPSCYEILSSPFPKGNYHPKSWVIEASNDGNNWTIIDEQNNCSCLNDKSVIHCFPIKTKDNKSFRYFRFHSTGENWRNDNIIMFHSIEFYGSLI</sequence>
<dbReference type="InterPro" id="IPR008979">
    <property type="entry name" value="Galactose-bd-like_sf"/>
</dbReference>
<dbReference type="InterPro" id="IPR000421">
    <property type="entry name" value="FA58C"/>
</dbReference>
<evidence type="ECO:0000259" key="1">
    <source>
        <dbReference type="PROSITE" id="PS50022"/>
    </source>
</evidence>